<evidence type="ECO:0000313" key="3">
    <source>
        <dbReference type="Proteomes" id="UP000026960"/>
    </source>
</evidence>
<feature type="compositionally biased region" description="Basic residues" evidence="1">
    <location>
        <begin position="88"/>
        <end position="131"/>
    </location>
</feature>
<reference evidence="2" key="1">
    <citation type="journal article" date="2009" name="Rice">
        <title>De Novo Next Generation Sequencing of Plant Genomes.</title>
        <authorList>
            <person name="Rounsley S."/>
            <person name="Marri P.R."/>
            <person name="Yu Y."/>
            <person name="He R."/>
            <person name="Sisneros N."/>
            <person name="Goicoechea J.L."/>
            <person name="Lee S.J."/>
            <person name="Angelova A."/>
            <person name="Kudrna D."/>
            <person name="Luo M."/>
            <person name="Affourtit J."/>
            <person name="Desany B."/>
            <person name="Knight J."/>
            <person name="Niazi F."/>
            <person name="Egholm M."/>
            <person name="Wing R.A."/>
        </authorList>
    </citation>
    <scope>NUCLEOTIDE SEQUENCE [LARGE SCALE GENOMIC DNA]</scope>
    <source>
        <strain evidence="2">cv. IRGC 105608</strain>
    </source>
</reference>
<dbReference type="HOGENOM" id="CLU_1930747_0_0_1"/>
<name>A0A0D3GXA1_9ORYZ</name>
<sequence length="131" mass="15000">MVTGGGAPHVPEHGEPVRVGARRHRRRRDGVGAVDPRVVRRGEPPRRRAQPLHVPLRPPRHAPGGAHGAPADRLRHGDARAGEPLPRLHLRRVPGARHRHLPRQHGAQRPRPRRRRARPHMRRHRRRREAS</sequence>
<evidence type="ECO:0000256" key="1">
    <source>
        <dbReference type="SAM" id="MobiDB-lite"/>
    </source>
</evidence>
<feature type="compositionally biased region" description="Basic and acidic residues" evidence="1">
    <location>
        <begin position="70"/>
        <end position="81"/>
    </location>
</feature>
<feature type="region of interest" description="Disordered" evidence="1">
    <location>
        <begin position="1"/>
        <end position="131"/>
    </location>
</feature>
<dbReference type="EnsemblPlants" id="OBART08G05740.1">
    <property type="protein sequence ID" value="OBART08G05740.1"/>
    <property type="gene ID" value="OBART08G05740"/>
</dbReference>
<dbReference type="Proteomes" id="UP000026960">
    <property type="component" value="Chromosome 8"/>
</dbReference>
<organism evidence="2">
    <name type="scientific">Oryza barthii</name>
    <dbReference type="NCBI Taxonomy" id="65489"/>
    <lineage>
        <taxon>Eukaryota</taxon>
        <taxon>Viridiplantae</taxon>
        <taxon>Streptophyta</taxon>
        <taxon>Embryophyta</taxon>
        <taxon>Tracheophyta</taxon>
        <taxon>Spermatophyta</taxon>
        <taxon>Magnoliopsida</taxon>
        <taxon>Liliopsida</taxon>
        <taxon>Poales</taxon>
        <taxon>Poaceae</taxon>
        <taxon>BOP clade</taxon>
        <taxon>Oryzoideae</taxon>
        <taxon>Oryzeae</taxon>
        <taxon>Oryzinae</taxon>
        <taxon>Oryza</taxon>
    </lineage>
</organism>
<reference evidence="2" key="2">
    <citation type="submission" date="2015-03" db="UniProtKB">
        <authorList>
            <consortium name="EnsemblPlants"/>
        </authorList>
    </citation>
    <scope>IDENTIFICATION</scope>
</reference>
<keyword evidence="3" id="KW-1185">Reference proteome</keyword>
<proteinExistence type="predicted"/>
<protein>
    <submittedName>
        <fullName evidence="2">Uncharacterized protein</fullName>
    </submittedName>
</protein>
<accession>A0A0D3GXA1</accession>
<evidence type="ECO:0000313" key="2">
    <source>
        <dbReference type="EnsemblPlants" id="OBART08G05740.1"/>
    </source>
</evidence>
<dbReference type="eggNOG" id="ENOG502R7DB">
    <property type="taxonomic scope" value="Eukaryota"/>
</dbReference>
<dbReference type="AlphaFoldDB" id="A0A0D3GXA1"/>
<dbReference type="Gramene" id="OBART08G05740.1">
    <property type="protein sequence ID" value="OBART08G05740.1"/>
    <property type="gene ID" value="OBART08G05740"/>
</dbReference>
<dbReference type="PaxDb" id="65489-OBART08G05740.1"/>
<feature type="compositionally biased region" description="Basic and acidic residues" evidence="1">
    <location>
        <begin position="37"/>
        <end position="46"/>
    </location>
</feature>